<evidence type="ECO:0000313" key="8">
    <source>
        <dbReference type="Proteomes" id="UP001371218"/>
    </source>
</evidence>
<keyword evidence="4" id="KW-0067">ATP-binding</keyword>
<dbReference type="Gene3D" id="3.30.200.20">
    <property type="entry name" value="Phosphorylase Kinase, domain 1"/>
    <property type="match status" value="1"/>
</dbReference>
<dbReference type="Proteomes" id="UP001371218">
    <property type="component" value="Unassembled WGS sequence"/>
</dbReference>
<keyword evidence="1" id="KW-0808">Transferase</keyword>
<dbReference type="PROSITE" id="PS50011">
    <property type="entry name" value="PROTEIN_KINASE_DOM"/>
    <property type="match status" value="1"/>
</dbReference>
<dbReference type="InterPro" id="IPR011009">
    <property type="entry name" value="Kinase-like_dom_sf"/>
</dbReference>
<dbReference type="RefSeq" id="WP_341423725.1">
    <property type="nucleotide sequence ID" value="NZ_JBBUTG010000001.1"/>
</dbReference>
<dbReference type="Gene3D" id="1.10.510.10">
    <property type="entry name" value="Transferase(Phosphotransferase) domain 1"/>
    <property type="match status" value="1"/>
</dbReference>
<organism evidence="7 8">
    <name type="scientific">Ideonella lacteola</name>
    <dbReference type="NCBI Taxonomy" id="2984193"/>
    <lineage>
        <taxon>Bacteria</taxon>
        <taxon>Pseudomonadati</taxon>
        <taxon>Pseudomonadota</taxon>
        <taxon>Betaproteobacteria</taxon>
        <taxon>Burkholderiales</taxon>
        <taxon>Sphaerotilaceae</taxon>
        <taxon>Ideonella</taxon>
    </lineage>
</organism>
<proteinExistence type="predicted"/>
<dbReference type="Pfam" id="PF00069">
    <property type="entry name" value="Pkinase"/>
    <property type="match status" value="1"/>
</dbReference>
<evidence type="ECO:0000256" key="3">
    <source>
        <dbReference type="ARBA" id="ARBA00022777"/>
    </source>
</evidence>
<feature type="region of interest" description="Disordered" evidence="5">
    <location>
        <begin position="397"/>
        <end position="464"/>
    </location>
</feature>
<keyword evidence="3 7" id="KW-0418">Kinase</keyword>
<dbReference type="InterPro" id="IPR013229">
    <property type="entry name" value="PEGA"/>
</dbReference>
<dbReference type="InterPro" id="IPR000719">
    <property type="entry name" value="Prot_kinase_dom"/>
</dbReference>
<dbReference type="CDD" id="cd14014">
    <property type="entry name" value="STKc_PknB_like"/>
    <property type="match status" value="1"/>
</dbReference>
<evidence type="ECO:0000256" key="1">
    <source>
        <dbReference type="ARBA" id="ARBA00022679"/>
    </source>
</evidence>
<evidence type="ECO:0000313" key="7">
    <source>
        <dbReference type="EMBL" id="MEK8029387.1"/>
    </source>
</evidence>
<protein>
    <submittedName>
        <fullName evidence="7">Protein kinase</fullName>
    </submittedName>
</protein>
<dbReference type="PANTHER" id="PTHR43289:SF6">
    <property type="entry name" value="SERINE_THREONINE-PROTEIN KINASE NEKL-3"/>
    <property type="match status" value="1"/>
</dbReference>
<keyword evidence="8" id="KW-1185">Reference proteome</keyword>
<reference evidence="7 8" key="1">
    <citation type="submission" date="2024-04" db="EMBL/GenBank/DDBJ databases">
        <title>Novel species of the genus Ideonella isolated from streams.</title>
        <authorList>
            <person name="Lu H."/>
        </authorList>
    </citation>
    <scope>NUCLEOTIDE SEQUENCE [LARGE SCALE GENOMIC DNA]</scope>
    <source>
        <strain evidence="7 8">DXS29W</strain>
    </source>
</reference>
<dbReference type="SUPFAM" id="SSF56112">
    <property type="entry name" value="Protein kinase-like (PK-like)"/>
    <property type="match status" value="1"/>
</dbReference>
<keyword evidence="2" id="KW-0547">Nucleotide-binding</keyword>
<dbReference type="Pfam" id="PF08308">
    <property type="entry name" value="PEGA"/>
    <property type="match status" value="1"/>
</dbReference>
<dbReference type="EMBL" id="JBBUTG010000001">
    <property type="protein sequence ID" value="MEK8029387.1"/>
    <property type="molecule type" value="Genomic_DNA"/>
</dbReference>
<dbReference type="SMART" id="SM00220">
    <property type="entry name" value="S_TKc"/>
    <property type="match status" value="1"/>
</dbReference>
<dbReference type="InterPro" id="IPR008271">
    <property type="entry name" value="Ser/Thr_kinase_AS"/>
</dbReference>
<evidence type="ECO:0000256" key="2">
    <source>
        <dbReference type="ARBA" id="ARBA00022741"/>
    </source>
</evidence>
<name>A0ABU9BKK4_9BURK</name>
<sequence>MRWNPFRRASSSDASDSAFEATVADDLLATSGLLTDASTNRKSTPPTAERPEVAASTLPVKRPVIGHVGRYALKAVLGEGGLGTVYAAWDPLLSRAVAVKTLRLHLETQSVGALDDLILNEARAAARLSHPHIVTVFDAGPSDQGIYIAMEPLRGRDLRHMLHEGWRPNPVEAVQIVRRVADALAYAHGKGVVHCDIKPANIFMVGRRQPKVLDFGIARVAHRETPSFEGPVAGSPYYLAPEQLRGEAIDRRCDVYSLGVVLFELLTGHRPFTGQTIEDINNAVLHSTTPNARQVNAKVPASLAAIVARAMSRSPGDRYPSARHLSAELRHWLEQPEARAMIESPDSVRRRRLTLAALVAGTAAVAAGLQAWQPWASDASRTEPTVAAAPSVAPVPSQVAAADPPALPPSASATTPPQDMPASAATVAEPAPAPVAVVEEPAKPKPAAPANPKNAKQPPKPTVSAPVVAEPIPVAPPQPGVVQLAISPWGQIEVDGKFVGLAPPLNQVSLPGGTHTITIRNGDFPPVVRQIEISADRPVVIKHRFE</sequence>
<dbReference type="PANTHER" id="PTHR43289">
    <property type="entry name" value="MITOGEN-ACTIVATED PROTEIN KINASE KINASE KINASE 20-RELATED"/>
    <property type="match status" value="1"/>
</dbReference>
<comment type="caution">
    <text evidence="7">The sequence shown here is derived from an EMBL/GenBank/DDBJ whole genome shotgun (WGS) entry which is preliminary data.</text>
</comment>
<accession>A0ABU9BKK4</accession>
<feature type="domain" description="Protein kinase" evidence="6">
    <location>
        <begin position="71"/>
        <end position="333"/>
    </location>
</feature>
<dbReference type="GO" id="GO:0016301">
    <property type="term" value="F:kinase activity"/>
    <property type="evidence" value="ECO:0007669"/>
    <property type="project" value="UniProtKB-KW"/>
</dbReference>
<feature type="compositionally biased region" description="Low complexity" evidence="5">
    <location>
        <begin position="450"/>
        <end position="464"/>
    </location>
</feature>
<dbReference type="PROSITE" id="PS00108">
    <property type="entry name" value="PROTEIN_KINASE_ST"/>
    <property type="match status" value="1"/>
</dbReference>
<feature type="compositionally biased region" description="Low complexity" evidence="5">
    <location>
        <begin position="397"/>
        <end position="439"/>
    </location>
</feature>
<evidence type="ECO:0000256" key="5">
    <source>
        <dbReference type="SAM" id="MobiDB-lite"/>
    </source>
</evidence>
<gene>
    <name evidence="7" type="ORF">AACH06_01025</name>
</gene>
<evidence type="ECO:0000256" key="4">
    <source>
        <dbReference type="ARBA" id="ARBA00022840"/>
    </source>
</evidence>
<evidence type="ECO:0000259" key="6">
    <source>
        <dbReference type="PROSITE" id="PS50011"/>
    </source>
</evidence>